<feature type="compositionally biased region" description="Pro residues" evidence="1">
    <location>
        <begin position="63"/>
        <end position="73"/>
    </location>
</feature>
<sequence length="192" mass="18861">MTHRSSTTRRLAALAVLGVVALGGTNACASGSATTSAGGSSSGSPSAGASTGGTVPSLVPLPTEIPPTTPPSTAPAGGGASAPATPSGIKAENYTTVNTTLTVNFYAGVCATYSLRADQSSTPGEVKVTVLARPKTAKGQMCPQLVQLQSVSANLGSPLDQRTVVDTVSGKAVPLAHTIPGGTKMTHGPVHN</sequence>
<feature type="chain" id="PRO_5046437652" description="Lipoprotein" evidence="2">
    <location>
        <begin position="30"/>
        <end position="192"/>
    </location>
</feature>
<feature type="signal peptide" evidence="2">
    <location>
        <begin position="1"/>
        <end position="29"/>
    </location>
</feature>
<accession>A0ABV6VFM5</accession>
<dbReference type="RefSeq" id="WP_380513224.1">
    <property type="nucleotide sequence ID" value="NZ_JBHEZX010000011.1"/>
</dbReference>
<comment type="caution">
    <text evidence="3">The sequence shown here is derived from an EMBL/GenBank/DDBJ whole genome shotgun (WGS) entry which is preliminary data.</text>
</comment>
<protein>
    <recommendedName>
        <fullName evidence="5">Lipoprotein</fullName>
    </recommendedName>
</protein>
<feature type="compositionally biased region" description="Low complexity" evidence="1">
    <location>
        <begin position="31"/>
        <end position="54"/>
    </location>
</feature>
<gene>
    <name evidence="3" type="ORF">ACEZDG_24795</name>
</gene>
<dbReference type="EMBL" id="JBHEZX010000011">
    <property type="protein sequence ID" value="MFC1412493.1"/>
    <property type="molecule type" value="Genomic_DNA"/>
</dbReference>
<name>A0ABV6VFM5_9ACTN</name>
<evidence type="ECO:0008006" key="5">
    <source>
        <dbReference type="Google" id="ProtNLM"/>
    </source>
</evidence>
<organism evidence="3 4">
    <name type="scientific">Streptacidiphilus alkalitolerans</name>
    <dbReference type="NCBI Taxonomy" id="3342712"/>
    <lineage>
        <taxon>Bacteria</taxon>
        <taxon>Bacillati</taxon>
        <taxon>Actinomycetota</taxon>
        <taxon>Actinomycetes</taxon>
        <taxon>Kitasatosporales</taxon>
        <taxon>Streptomycetaceae</taxon>
        <taxon>Streptacidiphilus</taxon>
    </lineage>
</organism>
<feature type="region of interest" description="Disordered" evidence="1">
    <location>
        <begin position="31"/>
        <end position="89"/>
    </location>
</feature>
<evidence type="ECO:0000313" key="3">
    <source>
        <dbReference type="EMBL" id="MFC1412493.1"/>
    </source>
</evidence>
<evidence type="ECO:0000256" key="2">
    <source>
        <dbReference type="SAM" id="SignalP"/>
    </source>
</evidence>
<proteinExistence type="predicted"/>
<evidence type="ECO:0000256" key="1">
    <source>
        <dbReference type="SAM" id="MobiDB-lite"/>
    </source>
</evidence>
<keyword evidence="2" id="KW-0732">Signal</keyword>
<evidence type="ECO:0000313" key="4">
    <source>
        <dbReference type="Proteomes" id="UP001592582"/>
    </source>
</evidence>
<keyword evidence="4" id="KW-1185">Reference proteome</keyword>
<dbReference type="Proteomes" id="UP001592582">
    <property type="component" value="Unassembled WGS sequence"/>
</dbReference>
<reference evidence="3 4" key="1">
    <citation type="submission" date="2024-09" db="EMBL/GenBank/DDBJ databases">
        <authorList>
            <person name="Lee S.D."/>
        </authorList>
    </citation>
    <scope>NUCLEOTIDE SEQUENCE [LARGE SCALE GENOMIC DNA]</scope>
    <source>
        <strain evidence="3 4">N1-1</strain>
    </source>
</reference>